<evidence type="ECO:0000256" key="7">
    <source>
        <dbReference type="ARBA" id="ARBA00022556"/>
    </source>
</evidence>
<dbReference type="InterPro" id="IPR011334">
    <property type="entry name" value="UDP-acyl_GlcNac_deAcase_C"/>
</dbReference>
<comment type="caution">
    <text evidence="19">The sequence shown here is derived from an EMBL/GenBank/DDBJ whole genome shotgun (WGS) entry which is preliminary data.</text>
</comment>
<feature type="binding site" evidence="17">
    <location>
        <position position="83"/>
    </location>
    <ligand>
        <name>Zn(2+)</name>
        <dbReference type="ChEBI" id="CHEBI:29105"/>
    </ligand>
</feature>
<dbReference type="GO" id="GO:0046872">
    <property type="term" value="F:metal ion binding"/>
    <property type="evidence" value="ECO:0007669"/>
    <property type="project" value="UniProtKB-KW"/>
</dbReference>
<dbReference type="Pfam" id="PF07977">
    <property type="entry name" value="FabA"/>
    <property type="match status" value="1"/>
</dbReference>
<dbReference type="AlphaFoldDB" id="A0A363NMP6"/>
<evidence type="ECO:0000256" key="17">
    <source>
        <dbReference type="HAMAP-Rule" id="MF_00388"/>
    </source>
</evidence>
<keyword evidence="8 17" id="KW-0479">Metal-binding</keyword>
<evidence type="ECO:0000256" key="5">
    <source>
        <dbReference type="ARBA" id="ARBA00022490"/>
    </source>
</evidence>
<dbReference type="InterPro" id="IPR004463">
    <property type="entry name" value="UDP-acyl_GlcNac_deAcase"/>
</dbReference>
<organism evidence="19 20">
    <name type="scientific">Sphingobacterium athyrii</name>
    <dbReference type="NCBI Taxonomy" id="2152717"/>
    <lineage>
        <taxon>Bacteria</taxon>
        <taxon>Pseudomonadati</taxon>
        <taxon>Bacteroidota</taxon>
        <taxon>Sphingobacteriia</taxon>
        <taxon>Sphingobacteriales</taxon>
        <taxon>Sphingobacteriaceae</taxon>
        <taxon>Sphingobacterium</taxon>
    </lineage>
</organism>
<keyword evidence="5 18" id="KW-0963">Cytoplasm</keyword>
<dbReference type="Proteomes" id="UP000250831">
    <property type="component" value="Unassembled WGS sequence"/>
</dbReference>
<keyword evidence="20" id="KW-1185">Reference proteome</keyword>
<dbReference type="Pfam" id="PF03331">
    <property type="entry name" value="LpxC"/>
    <property type="match status" value="2"/>
</dbReference>
<evidence type="ECO:0000313" key="19">
    <source>
        <dbReference type="EMBL" id="PUV22078.1"/>
    </source>
</evidence>
<dbReference type="Gene3D" id="3.10.129.10">
    <property type="entry name" value="Hotdog Thioesterase"/>
    <property type="match status" value="1"/>
</dbReference>
<evidence type="ECO:0000256" key="8">
    <source>
        <dbReference type="ARBA" id="ARBA00022723"/>
    </source>
</evidence>
<keyword evidence="9 17" id="KW-0378">Hydrolase</keyword>
<dbReference type="Gene3D" id="3.30.230.20">
    <property type="entry name" value="lpxc deacetylase, domain 1"/>
    <property type="match status" value="1"/>
</dbReference>
<keyword evidence="7 17" id="KW-0441">Lipid A biosynthesis</keyword>
<dbReference type="HAMAP" id="MF_00388">
    <property type="entry name" value="LpxC"/>
    <property type="match status" value="1"/>
</dbReference>
<comment type="catalytic activity">
    <reaction evidence="13 17">
        <text>a UDP-3-O-[(3R)-3-hydroxyacyl]-N-acetyl-alpha-D-glucosamine + H2O = a UDP-3-O-[(3R)-3-hydroxyacyl]-alpha-D-glucosamine + acetate</text>
        <dbReference type="Rhea" id="RHEA:67816"/>
        <dbReference type="ChEBI" id="CHEBI:15377"/>
        <dbReference type="ChEBI" id="CHEBI:30089"/>
        <dbReference type="ChEBI" id="CHEBI:137740"/>
        <dbReference type="ChEBI" id="CHEBI:173225"/>
        <dbReference type="EC" id="3.5.1.108"/>
    </reaction>
</comment>
<dbReference type="UniPathway" id="UPA00359">
    <property type="reaction ID" value="UER00478"/>
</dbReference>
<dbReference type="SUPFAM" id="SSF54637">
    <property type="entry name" value="Thioesterase/thiol ester dehydrase-isomerase"/>
    <property type="match status" value="1"/>
</dbReference>
<dbReference type="NCBIfam" id="NF000582">
    <property type="entry name" value="PRK00006.1"/>
    <property type="match status" value="1"/>
</dbReference>
<evidence type="ECO:0000256" key="12">
    <source>
        <dbReference type="ARBA" id="ARBA00023239"/>
    </source>
</evidence>
<comment type="similarity">
    <text evidence="18">Belongs to the thioester dehydratase family. FabZ subfamily.</text>
</comment>
<dbReference type="NCBIfam" id="TIGR00325">
    <property type="entry name" value="lpxC"/>
    <property type="match status" value="1"/>
</dbReference>
<comment type="subcellular location">
    <subcellularLocation>
        <location evidence="3 18">Cytoplasm</location>
    </subcellularLocation>
</comment>
<feature type="active site" evidence="18">
    <location>
        <position position="371"/>
    </location>
</feature>
<evidence type="ECO:0000256" key="14">
    <source>
        <dbReference type="ARBA" id="ARBA00025049"/>
    </source>
</evidence>
<comment type="similarity">
    <text evidence="17">Belongs to the LpxC family.</text>
</comment>
<comment type="function">
    <text evidence="2 17">Catalyzes the hydrolysis of UDP-3-O-myristoyl-N-acetylglucosamine to form UDP-3-O-myristoylglucosamine and acetate, the committed step in lipid A biosynthesis.</text>
</comment>
<keyword evidence="12 18" id="KW-0456">Lyase</keyword>
<gene>
    <name evidence="17" type="primary">lpxC</name>
    <name evidence="18" type="synonym">fabZ</name>
    <name evidence="19" type="ORF">DCO56_24430</name>
</gene>
<dbReference type="SUPFAM" id="SSF54211">
    <property type="entry name" value="Ribosomal protein S5 domain 2-like"/>
    <property type="match status" value="2"/>
</dbReference>
<comment type="function">
    <text evidence="14 18">Involved in unsaturated fatty acids biosynthesis. Catalyzes the dehydration of short chain beta-hydroxyacyl-ACPs and long chain saturated and unsaturated beta-hydroxyacyl-ACPs.</text>
</comment>
<dbReference type="PANTHER" id="PTHR33694">
    <property type="entry name" value="UDP-3-O-ACYL-N-ACETYLGLUCOSAMINE DEACETYLASE 1, MITOCHONDRIAL-RELATED"/>
    <property type="match status" value="1"/>
</dbReference>
<dbReference type="NCBIfam" id="NF009667">
    <property type="entry name" value="PRK13188.1"/>
    <property type="match status" value="1"/>
</dbReference>
<dbReference type="FunFam" id="3.10.129.10:FF:000001">
    <property type="entry name" value="3-hydroxyacyl-[acyl-carrier-protein] dehydratase FabZ"/>
    <property type="match status" value="1"/>
</dbReference>
<dbReference type="GO" id="GO:0006633">
    <property type="term" value="P:fatty acid biosynthetic process"/>
    <property type="evidence" value="ECO:0007669"/>
    <property type="project" value="UniProtKB-UniRule"/>
</dbReference>
<reference evidence="19 20" key="1">
    <citation type="submission" date="2018-04" db="EMBL/GenBank/DDBJ databases">
        <title>Sphingobacterium sp. M46 Genome.</title>
        <authorList>
            <person name="Cheng J."/>
            <person name="Li Y."/>
        </authorList>
    </citation>
    <scope>NUCLEOTIDE SEQUENCE [LARGE SCALE GENOMIC DNA]</scope>
    <source>
        <strain evidence="19 20">M46</strain>
    </source>
</reference>
<keyword evidence="6 17" id="KW-0444">Lipid biosynthesis</keyword>
<sequence>MLLEMNVKQRTIKNEVEISGVGLHTGKIVSMTIKPAPENHWFKFRRVDLEGQPEILVDADNVTDTSRGTTISQNGASVSTIEHLMASLIGLQIDNVLIDIDGPEIPILDGSSAIFVKLLEEAGFEEQDADRDYYEISNNIHYAEPDRKVEILGMPMDGYRLTCMIDFNSPVLGSQHAAITSIEDFKAEIASSRTFCFLHELEMLVDHGLIKGGDLSNAIVIVDKETSPEELQKLAHLFHKETVAVAKEGILNNNQLRHQNEPARHKLLDMVGDLALVGRPLKGHIMAARPGHAANVAFAKKIKEQIKKDKTRKKIKVYDPNMPALYDTVEIMKILPHRQPMLMVDKILELTETYVVGLKNVTMNEDLFMGHFPGAPLFPGVLQVEAMAQTGGILVLKTVPDPENWLTLFLKIENARFKAQVTPGDSVIFRCDLMEPIRRGIAKMKGVAMVGEKIVCEAELMAQIVRVNNN</sequence>
<dbReference type="HAMAP" id="MF_00406">
    <property type="entry name" value="FabZ"/>
    <property type="match status" value="1"/>
</dbReference>
<evidence type="ECO:0000256" key="1">
    <source>
        <dbReference type="ARBA" id="ARBA00001947"/>
    </source>
</evidence>
<accession>A0A363NMP6</accession>
<evidence type="ECO:0000256" key="15">
    <source>
        <dbReference type="ARBA" id="ARBA00061221"/>
    </source>
</evidence>
<keyword evidence="10 17" id="KW-0862">Zinc</keyword>
<dbReference type="GO" id="GO:0019171">
    <property type="term" value="F:(3R)-hydroxyacyl-[acyl-carrier-protein] dehydratase activity"/>
    <property type="evidence" value="ECO:0007669"/>
    <property type="project" value="UniProtKB-EC"/>
</dbReference>
<comment type="cofactor">
    <cofactor evidence="1 17">
        <name>Zn(2+)</name>
        <dbReference type="ChEBI" id="CHEBI:29105"/>
    </cofactor>
</comment>
<dbReference type="CDD" id="cd01288">
    <property type="entry name" value="FabZ"/>
    <property type="match status" value="1"/>
</dbReference>
<evidence type="ECO:0000313" key="20">
    <source>
        <dbReference type="Proteomes" id="UP000250831"/>
    </source>
</evidence>
<dbReference type="InterPro" id="IPR013114">
    <property type="entry name" value="FabA_FabZ"/>
</dbReference>
<evidence type="ECO:0000256" key="6">
    <source>
        <dbReference type="ARBA" id="ARBA00022516"/>
    </source>
</evidence>
<feature type="binding site" evidence="17">
    <location>
        <position position="269"/>
    </location>
    <ligand>
        <name>Zn(2+)</name>
        <dbReference type="ChEBI" id="CHEBI:29105"/>
    </ligand>
</feature>
<dbReference type="EC" id="3.5.1.108" evidence="17"/>
<evidence type="ECO:0000256" key="11">
    <source>
        <dbReference type="ARBA" id="ARBA00023098"/>
    </source>
</evidence>
<dbReference type="InterPro" id="IPR020568">
    <property type="entry name" value="Ribosomal_Su5_D2-typ_SF"/>
</dbReference>
<evidence type="ECO:0000256" key="13">
    <source>
        <dbReference type="ARBA" id="ARBA00024535"/>
    </source>
</evidence>
<dbReference type="InterPro" id="IPR015870">
    <property type="entry name" value="UDP-acyl_N-AcGlcN_deAcase_N"/>
</dbReference>
<dbReference type="InterPro" id="IPR010084">
    <property type="entry name" value="FabZ"/>
</dbReference>
<feature type="active site" description="Proton donor" evidence="17">
    <location>
        <position position="292"/>
    </location>
</feature>
<comment type="similarity">
    <text evidence="15">In the N-terminal section; belongs to the LpxC family.</text>
</comment>
<evidence type="ECO:0000256" key="9">
    <source>
        <dbReference type="ARBA" id="ARBA00022801"/>
    </source>
</evidence>
<evidence type="ECO:0000256" key="2">
    <source>
        <dbReference type="ARBA" id="ARBA00002923"/>
    </source>
</evidence>
<dbReference type="InterPro" id="IPR029069">
    <property type="entry name" value="HotDog_dom_sf"/>
</dbReference>
<dbReference type="GO" id="GO:0103117">
    <property type="term" value="F:UDP-3-O-acyl-N-acetylglucosamine deacetylase activity"/>
    <property type="evidence" value="ECO:0007669"/>
    <property type="project" value="UniProtKB-UniRule"/>
</dbReference>
<dbReference type="GO" id="GO:0009245">
    <property type="term" value="P:lipid A biosynthetic process"/>
    <property type="evidence" value="ECO:0007669"/>
    <property type="project" value="UniProtKB-UniRule"/>
</dbReference>
<feature type="binding site" evidence="17">
    <location>
        <position position="265"/>
    </location>
    <ligand>
        <name>Zn(2+)</name>
        <dbReference type="ChEBI" id="CHEBI:29105"/>
    </ligand>
</feature>
<evidence type="ECO:0000256" key="4">
    <source>
        <dbReference type="ARBA" id="ARBA00005002"/>
    </source>
</evidence>
<dbReference type="Gene3D" id="3.30.1700.10">
    <property type="entry name" value="lpxc deacetylase, domain 2"/>
    <property type="match status" value="1"/>
</dbReference>
<comment type="similarity">
    <text evidence="16">In the C-terminal section; belongs to the thioester dehydratase family.</text>
</comment>
<dbReference type="GO" id="GO:0005737">
    <property type="term" value="C:cytoplasm"/>
    <property type="evidence" value="ECO:0007669"/>
    <property type="project" value="UniProtKB-SubCell"/>
</dbReference>
<protein>
    <recommendedName>
        <fullName evidence="17 18">Multifunctional fusion protein</fullName>
    </recommendedName>
    <domain>
        <recommendedName>
            <fullName evidence="18">3-hydroxyacyl-[acyl-carrier-protein] dehydratase FabZ</fullName>
            <ecNumber evidence="18">4.2.1.59</ecNumber>
        </recommendedName>
        <alternativeName>
            <fullName evidence="18">(3R)-hydroxymyristoyl-[acyl-carrier-protein] dehydratase</fullName>
        </alternativeName>
        <alternativeName>
            <fullName evidence="18">Beta-hydroxyacyl-ACP dehydratase</fullName>
            <shortName evidence="18">(3R)-hydroxymyristoyl-ACP dehydrase</shortName>
        </alternativeName>
    </domain>
    <domain>
        <recommendedName>
            <fullName evidence="17">UDP-3-O-acyl-N-acetylglucosamine deacetylase</fullName>
            <shortName evidence="17">UDP-3-O-acyl-GlcNAc deacetylase</shortName>
            <ecNumber evidence="17">3.5.1.108</ecNumber>
        </recommendedName>
        <alternativeName>
            <fullName evidence="17">UDP-3-O-[R-3-hydroxymyristoyl]-N-acetylglucosamine deacetylase</fullName>
        </alternativeName>
    </domain>
</protein>
<keyword evidence="11 17" id="KW-0443">Lipid metabolism</keyword>
<dbReference type="EC" id="4.2.1.59" evidence="18"/>
<dbReference type="GO" id="GO:0016020">
    <property type="term" value="C:membrane"/>
    <property type="evidence" value="ECO:0007669"/>
    <property type="project" value="GOC"/>
</dbReference>
<dbReference type="EMBL" id="QCXX01000008">
    <property type="protein sequence ID" value="PUV22078.1"/>
    <property type="molecule type" value="Genomic_DNA"/>
</dbReference>
<dbReference type="PANTHER" id="PTHR33694:SF1">
    <property type="entry name" value="UDP-3-O-ACYL-N-ACETYLGLUCOSAMINE DEACETYLASE 1, MITOCHONDRIAL-RELATED"/>
    <property type="match status" value="1"/>
</dbReference>
<evidence type="ECO:0000256" key="3">
    <source>
        <dbReference type="ARBA" id="ARBA00004496"/>
    </source>
</evidence>
<comment type="catalytic activity">
    <reaction evidence="18">
        <text>a (3R)-hydroxyacyl-[ACP] = a (2E)-enoyl-[ACP] + H2O</text>
        <dbReference type="Rhea" id="RHEA:13097"/>
        <dbReference type="Rhea" id="RHEA-COMP:9925"/>
        <dbReference type="Rhea" id="RHEA-COMP:9945"/>
        <dbReference type="ChEBI" id="CHEBI:15377"/>
        <dbReference type="ChEBI" id="CHEBI:78784"/>
        <dbReference type="ChEBI" id="CHEBI:78827"/>
        <dbReference type="EC" id="4.2.1.59"/>
    </reaction>
</comment>
<evidence type="ECO:0000256" key="10">
    <source>
        <dbReference type="ARBA" id="ARBA00022833"/>
    </source>
</evidence>
<dbReference type="OrthoDB" id="9772788at2"/>
<evidence type="ECO:0000256" key="16">
    <source>
        <dbReference type="ARBA" id="ARBA00061355"/>
    </source>
</evidence>
<name>A0A363NMP6_9SPHI</name>
<evidence type="ECO:0000256" key="18">
    <source>
        <dbReference type="HAMAP-Rule" id="MF_00406"/>
    </source>
</evidence>
<comment type="pathway">
    <text evidence="4 17">Glycolipid biosynthesis; lipid IV(A) biosynthesis; lipid IV(A) from (3R)-3-hydroxytetradecanoyl-[acyl-carrier-protein] and UDP-N-acetyl-alpha-D-glucosamine: step 2/6.</text>
</comment>
<proteinExistence type="inferred from homology"/>